<feature type="transmembrane region" description="Helical" evidence="1">
    <location>
        <begin position="323"/>
        <end position="345"/>
    </location>
</feature>
<reference evidence="2 3" key="1">
    <citation type="submission" date="2024-09" db="EMBL/GenBank/DDBJ databases">
        <authorList>
            <person name="Sun Q."/>
            <person name="Mori K."/>
        </authorList>
    </citation>
    <scope>NUCLEOTIDE SEQUENCE [LARGE SCALE GENOMIC DNA]</scope>
    <source>
        <strain evidence="2 3">CGMCC 1.15906</strain>
    </source>
</reference>
<feature type="transmembrane region" description="Helical" evidence="1">
    <location>
        <begin position="146"/>
        <end position="168"/>
    </location>
</feature>
<dbReference type="EMBL" id="JBHLTC010000005">
    <property type="protein sequence ID" value="MFC0623271.1"/>
    <property type="molecule type" value="Genomic_DNA"/>
</dbReference>
<evidence type="ECO:0000313" key="2">
    <source>
        <dbReference type="EMBL" id="MFC0623271.1"/>
    </source>
</evidence>
<feature type="transmembrane region" description="Helical" evidence="1">
    <location>
        <begin position="290"/>
        <end position="311"/>
    </location>
</feature>
<proteinExistence type="predicted"/>
<organism evidence="2 3">
    <name type="scientific">Kribbella deserti</name>
    <dbReference type="NCBI Taxonomy" id="1926257"/>
    <lineage>
        <taxon>Bacteria</taxon>
        <taxon>Bacillati</taxon>
        <taxon>Actinomycetota</taxon>
        <taxon>Actinomycetes</taxon>
        <taxon>Propionibacteriales</taxon>
        <taxon>Kribbellaceae</taxon>
        <taxon>Kribbella</taxon>
    </lineage>
</organism>
<keyword evidence="1" id="KW-0472">Membrane</keyword>
<protein>
    <recommendedName>
        <fullName evidence="4">O-antigen/teichoic acid export membrane protein</fullName>
    </recommendedName>
</protein>
<comment type="caution">
    <text evidence="2">The sequence shown here is derived from an EMBL/GenBank/DDBJ whole genome shotgun (WGS) entry which is preliminary data.</text>
</comment>
<keyword evidence="1" id="KW-1133">Transmembrane helix</keyword>
<feature type="transmembrane region" description="Helical" evidence="1">
    <location>
        <begin position="189"/>
        <end position="209"/>
    </location>
</feature>
<gene>
    <name evidence="2" type="ORF">ACFFGN_04310</name>
</gene>
<evidence type="ECO:0000256" key="1">
    <source>
        <dbReference type="SAM" id="Phobius"/>
    </source>
</evidence>
<feature type="transmembrane region" description="Helical" evidence="1">
    <location>
        <begin position="351"/>
        <end position="370"/>
    </location>
</feature>
<name>A0ABV6QGY1_9ACTN</name>
<sequence length="374" mass="37627">MFRLGQWLSAVLLLGAWGQTRFAVFAAAIAGSQWLTAVASAGAEKTLIALAPLPNGSAVRRRLLAWMSLGLVVVVGLTAALTLFEGRIRPWPVAMVYGASVGALLVAVAALRLARRMWPDLLAMSAIGLAHVLAAGLALVGQWPVVAVLSALAGVAALAATLTLLAAWRLNGGATGTSPRSVHLVREMSLTGASEVCNMLAVAVVYAILASTRHAQQAADLYVASMVGQVAIGAVAYLMRLSGGALAVAGPVAAGVESAAASRFRTCAMVTAPHLAVVAGLLATPLPDRVLVSLATLLAVPPTLLVLRASAWAEFSAAAGRRASATAAVAGLLTAVGLASFLIGITGATGGIISLLAGIGVQSLVAGHLLRKAG</sequence>
<feature type="transmembrane region" description="Helical" evidence="1">
    <location>
        <begin position="96"/>
        <end position="114"/>
    </location>
</feature>
<evidence type="ECO:0008006" key="4">
    <source>
        <dbReference type="Google" id="ProtNLM"/>
    </source>
</evidence>
<dbReference type="Proteomes" id="UP001589890">
    <property type="component" value="Unassembled WGS sequence"/>
</dbReference>
<accession>A0ABV6QGY1</accession>
<feature type="transmembrane region" description="Helical" evidence="1">
    <location>
        <begin position="121"/>
        <end position="140"/>
    </location>
</feature>
<feature type="transmembrane region" description="Helical" evidence="1">
    <location>
        <begin position="266"/>
        <end position="284"/>
    </location>
</feature>
<evidence type="ECO:0000313" key="3">
    <source>
        <dbReference type="Proteomes" id="UP001589890"/>
    </source>
</evidence>
<keyword evidence="1" id="KW-0812">Transmembrane</keyword>
<dbReference type="RefSeq" id="WP_380043970.1">
    <property type="nucleotide sequence ID" value="NZ_JBHLTC010000005.1"/>
</dbReference>
<feature type="transmembrane region" description="Helical" evidence="1">
    <location>
        <begin position="63"/>
        <end position="84"/>
    </location>
</feature>
<keyword evidence="3" id="KW-1185">Reference proteome</keyword>